<dbReference type="Gene3D" id="3.40.190.10">
    <property type="entry name" value="Periplasmic binding protein-like II"/>
    <property type="match status" value="1"/>
</dbReference>
<dbReference type="Gene3D" id="3.10.105.10">
    <property type="entry name" value="Dipeptide-binding Protein, Domain 3"/>
    <property type="match status" value="2"/>
</dbReference>
<evidence type="ECO:0000256" key="1">
    <source>
        <dbReference type="ARBA" id="ARBA00022729"/>
    </source>
</evidence>
<gene>
    <name evidence="3" type="primary">ddpA</name>
    <name evidence="3" type="ORF">AArcS_1481</name>
</gene>
<dbReference type="EMBL" id="CP064786">
    <property type="protein sequence ID" value="QSG02694.1"/>
    <property type="molecule type" value="Genomic_DNA"/>
</dbReference>
<dbReference type="InterPro" id="IPR000914">
    <property type="entry name" value="SBP_5_dom"/>
</dbReference>
<evidence type="ECO:0000313" key="3">
    <source>
        <dbReference type="EMBL" id="QSG02694.1"/>
    </source>
</evidence>
<proteinExistence type="predicted"/>
<dbReference type="AlphaFoldDB" id="A0A897MQ27"/>
<dbReference type="Proteomes" id="UP000663586">
    <property type="component" value="Chromosome"/>
</dbReference>
<dbReference type="GO" id="GO:0015833">
    <property type="term" value="P:peptide transport"/>
    <property type="evidence" value="ECO:0007669"/>
    <property type="project" value="TreeGrafter"/>
</dbReference>
<dbReference type="Pfam" id="PF00496">
    <property type="entry name" value="SBP_bac_5"/>
    <property type="match status" value="1"/>
</dbReference>
<keyword evidence="4" id="KW-1185">Reference proteome</keyword>
<dbReference type="PANTHER" id="PTHR30290:SF64">
    <property type="entry name" value="ABC TRANSPORTER PERIPLASMIC BINDING PROTEIN"/>
    <property type="match status" value="1"/>
</dbReference>
<name>A0A897MQ27_9EURY</name>
<sequence>MVSGSVSSRRTVLASLGATALGASAGCLDFFREMGSTGPAQLSVNVTTLPADDDTSSSRIARQLVDNLSESGVNATIDPREDEQALRALLLDHDYDIFVGRHPAITDPDELRTLLHTRYSEEDGWQNPYGVTIPSLDDLLDNQRRESGEQRIQTVTEIQNELLDTQPFSVIAYPSKLTAARTDLTTDTLPGGLTTRNDYLRLEAANPERDRLLVSLFRPTVTENLNPLVPETGPDKAILDCIYDPLFEWVDDELVPWLAEDVSWSENGNTVRATVRLRPALEWHDETALTTADIGFTYDMLRDTTMGDSDNPIPAPQFRGRSSLVDSVEPLSNSEITLEFPDTSVETARRALTVPILPQHEWEDRTERSADHLSTAIETSNEEPIGSGPFVYEDSTEDQELILSRNEEHFLLDLEDPHERLESLRGDTTFDEIEFEVGVNVGVVLGDIDSGDRDITATSIPSGEVENVQNNYDNTEVLIGEGQEFFVLGFNTRRHPMGNHQFRRTVARLVDRNYIAETVLDGYAQPSDTPLKRTEFVTDEFSWNGQSRLGRFPGEDGAVDPEDARETFRDAGFRFDEDGNLIVQD</sequence>
<dbReference type="KEGG" id="hara:AArcS_1481"/>
<organism evidence="3 4">
    <name type="scientific">Natranaeroarchaeum sulfidigenes</name>
    <dbReference type="NCBI Taxonomy" id="2784880"/>
    <lineage>
        <taxon>Archaea</taxon>
        <taxon>Methanobacteriati</taxon>
        <taxon>Methanobacteriota</taxon>
        <taxon>Stenosarchaea group</taxon>
        <taxon>Halobacteria</taxon>
        <taxon>Halobacteriales</taxon>
        <taxon>Natronoarchaeaceae</taxon>
        <taxon>Natranaeroarchaeum</taxon>
    </lineage>
</organism>
<protein>
    <submittedName>
        <fullName evidence="3">ABC-type transport system, periplasmic component</fullName>
    </submittedName>
</protein>
<evidence type="ECO:0000259" key="2">
    <source>
        <dbReference type="Pfam" id="PF00496"/>
    </source>
</evidence>
<keyword evidence="1" id="KW-0732">Signal</keyword>
<dbReference type="InterPro" id="IPR039424">
    <property type="entry name" value="SBP_5"/>
</dbReference>
<feature type="domain" description="Solute-binding protein family 5" evidence="2">
    <location>
        <begin position="253"/>
        <end position="574"/>
    </location>
</feature>
<reference evidence="3" key="1">
    <citation type="submission" date="2020-11" db="EMBL/GenBank/DDBJ databases">
        <title>Carbohydrate-dependent, anaerobic sulfur respiration: A novel catabolism in halophilic archaea.</title>
        <authorList>
            <person name="Sorokin D.Y."/>
            <person name="Messina E."/>
            <person name="Smedile F."/>
            <person name="La Cono V."/>
            <person name="Hallsworth J.E."/>
            <person name="Yakimov M.M."/>
        </authorList>
    </citation>
    <scope>NUCLEOTIDE SEQUENCE</scope>
    <source>
        <strain evidence="3">AArc-S</strain>
    </source>
</reference>
<dbReference type="SUPFAM" id="SSF53850">
    <property type="entry name" value="Periplasmic binding protein-like II"/>
    <property type="match status" value="2"/>
</dbReference>
<evidence type="ECO:0000313" key="4">
    <source>
        <dbReference type="Proteomes" id="UP000663586"/>
    </source>
</evidence>
<accession>A0A897MQ27</accession>
<dbReference type="GO" id="GO:1904680">
    <property type="term" value="F:peptide transmembrane transporter activity"/>
    <property type="evidence" value="ECO:0007669"/>
    <property type="project" value="TreeGrafter"/>
</dbReference>
<dbReference type="PANTHER" id="PTHR30290">
    <property type="entry name" value="PERIPLASMIC BINDING COMPONENT OF ABC TRANSPORTER"/>
    <property type="match status" value="1"/>
</dbReference>